<keyword evidence="3" id="KW-0132">Cell division</keyword>
<dbReference type="Pfam" id="PF04977">
    <property type="entry name" value="DivIC"/>
    <property type="match status" value="1"/>
</dbReference>
<reference evidence="3" key="1">
    <citation type="submission" date="2016-10" db="EMBL/GenBank/DDBJ databases">
        <title>Sequence of Gallionella enrichment culture.</title>
        <authorList>
            <person name="Poehlein A."/>
            <person name="Muehling M."/>
            <person name="Daniel R."/>
        </authorList>
    </citation>
    <scope>NUCLEOTIDE SEQUENCE</scope>
</reference>
<keyword evidence="3" id="KW-0131">Cell cycle</keyword>
<keyword evidence="2" id="KW-0812">Transmembrane</keyword>
<dbReference type="AlphaFoldDB" id="A0A1J5T8U4"/>
<protein>
    <submittedName>
        <fullName evidence="3">Cell division protein FtsB</fullName>
    </submittedName>
</protein>
<gene>
    <name evidence="3" type="primary">ftsB_1</name>
    <name evidence="3" type="ORF">GALL_57390</name>
</gene>
<dbReference type="GO" id="GO:0051301">
    <property type="term" value="P:cell division"/>
    <property type="evidence" value="ECO:0007669"/>
    <property type="project" value="UniProtKB-KW"/>
</dbReference>
<dbReference type="InterPro" id="IPR007060">
    <property type="entry name" value="FtsL/DivIC"/>
</dbReference>
<evidence type="ECO:0000256" key="1">
    <source>
        <dbReference type="SAM" id="Coils"/>
    </source>
</evidence>
<feature type="coiled-coil region" evidence="1">
    <location>
        <begin position="34"/>
        <end position="68"/>
    </location>
</feature>
<name>A0A1J5T8U4_9ZZZZ</name>
<evidence type="ECO:0000256" key="2">
    <source>
        <dbReference type="SAM" id="Phobius"/>
    </source>
</evidence>
<evidence type="ECO:0000313" key="3">
    <source>
        <dbReference type="EMBL" id="OIR12672.1"/>
    </source>
</evidence>
<comment type="caution">
    <text evidence="3">The sequence shown here is derived from an EMBL/GenBank/DDBJ whole genome shotgun (WGS) entry which is preliminary data.</text>
</comment>
<feature type="transmembrane region" description="Helical" evidence="2">
    <location>
        <begin position="7"/>
        <end position="26"/>
    </location>
</feature>
<sequence length="101" mass="12184">MKKLSSILLNKYVLAISFFIVWMLFFDQRDIFYVREQKQKLKELENKKNYYRQEIEKAKKDLTDLQNNPAALEKFAREHYMMKKDGEDIFVIDAPADSIKK</sequence>
<keyword evidence="2" id="KW-1133">Transmembrane helix</keyword>
<keyword evidence="2" id="KW-0472">Membrane</keyword>
<dbReference type="EMBL" id="MLJW01000016">
    <property type="protein sequence ID" value="OIR12672.1"/>
    <property type="molecule type" value="Genomic_DNA"/>
</dbReference>
<organism evidence="3">
    <name type="scientific">mine drainage metagenome</name>
    <dbReference type="NCBI Taxonomy" id="410659"/>
    <lineage>
        <taxon>unclassified sequences</taxon>
        <taxon>metagenomes</taxon>
        <taxon>ecological metagenomes</taxon>
    </lineage>
</organism>
<accession>A0A1J5T8U4</accession>
<keyword evidence="1" id="KW-0175">Coiled coil</keyword>
<proteinExistence type="predicted"/>